<comment type="catalytic activity">
    <reaction evidence="12">
        <text>tRNA(Phe) + L-phenylalanine + ATP = L-phenylalanyl-tRNA(Phe) + AMP + diphosphate + H(+)</text>
        <dbReference type="Rhea" id="RHEA:19413"/>
        <dbReference type="Rhea" id="RHEA-COMP:9668"/>
        <dbReference type="Rhea" id="RHEA-COMP:9699"/>
        <dbReference type="ChEBI" id="CHEBI:15378"/>
        <dbReference type="ChEBI" id="CHEBI:30616"/>
        <dbReference type="ChEBI" id="CHEBI:33019"/>
        <dbReference type="ChEBI" id="CHEBI:58095"/>
        <dbReference type="ChEBI" id="CHEBI:78442"/>
        <dbReference type="ChEBI" id="CHEBI:78531"/>
        <dbReference type="ChEBI" id="CHEBI:456215"/>
        <dbReference type="EC" id="6.1.1.20"/>
    </reaction>
</comment>
<dbReference type="InterPro" id="IPR002319">
    <property type="entry name" value="Phenylalanyl-tRNA_Synthase"/>
</dbReference>
<dbReference type="EC" id="6.1.1.20" evidence="3"/>
<dbReference type="Pfam" id="PF01409">
    <property type="entry name" value="tRNA-synt_2d"/>
    <property type="match status" value="2"/>
</dbReference>
<feature type="domain" description="Aminoacyl-transfer RNA synthetases class-II family profile" evidence="13">
    <location>
        <begin position="83"/>
        <end position="423"/>
    </location>
</feature>
<dbReference type="Proteomes" id="UP000823046">
    <property type="component" value="Unassembled WGS sequence"/>
</dbReference>
<evidence type="ECO:0000256" key="11">
    <source>
        <dbReference type="ARBA" id="ARBA00031194"/>
    </source>
</evidence>
<dbReference type="SMART" id="SM00896">
    <property type="entry name" value="FDX-ACB"/>
    <property type="match status" value="1"/>
</dbReference>
<evidence type="ECO:0000256" key="12">
    <source>
        <dbReference type="ARBA" id="ARBA00049255"/>
    </source>
</evidence>
<evidence type="ECO:0000259" key="14">
    <source>
        <dbReference type="PROSITE" id="PS51447"/>
    </source>
</evidence>
<feature type="domain" description="FDX-ACB" evidence="14">
    <location>
        <begin position="425"/>
        <end position="516"/>
    </location>
</feature>
<name>A0ABQ7JBE4_9APIC</name>
<evidence type="ECO:0000256" key="10">
    <source>
        <dbReference type="ARBA" id="ARBA00023146"/>
    </source>
</evidence>
<evidence type="ECO:0000256" key="2">
    <source>
        <dbReference type="ARBA" id="ARBA00008226"/>
    </source>
</evidence>
<dbReference type="PANTHER" id="PTHR11538">
    <property type="entry name" value="PHENYLALANYL-TRNA SYNTHETASE"/>
    <property type="match status" value="1"/>
</dbReference>
<evidence type="ECO:0000256" key="7">
    <source>
        <dbReference type="ARBA" id="ARBA00022917"/>
    </source>
</evidence>
<evidence type="ECO:0000256" key="1">
    <source>
        <dbReference type="ARBA" id="ARBA00004305"/>
    </source>
</evidence>
<dbReference type="InterPro" id="IPR006195">
    <property type="entry name" value="aa-tRNA-synth_II"/>
</dbReference>
<accession>A0ABQ7JBE4</accession>
<protein>
    <recommendedName>
        <fullName evidence="3">phenylalanine--tRNA ligase</fullName>
        <ecNumber evidence="3">6.1.1.20</ecNumber>
    </recommendedName>
    <alternativeName>
        <fullName evidence="11">Phenylalanyl-tRNA synthetase</fullName>
    </alternativeName>
</protein>
<keyword evidence="4" id="KW-0436">Ligase</keyword>
<organism evidence="15 16">
    <name type="scientific">Cardiosporidium cionae</name>
    <dbReference type="NCBI Taxonomy" id="476202"/>
    <lineage>
        <taxon>Eukaryota</taxon>
        <taxon>Sar</taxon>
        <taxon>Alveolata</taxon>
        <taxon>Apicomplexa</taxon>
        <taxon>Aconoidasida</taxon>
        <taxon>Nephromycida</taxon>
        <taxon>Cardiosporidium</taxon>
    </lineage>
</organism>
<dbReference type="InterPro" id="IPR036690">
    <property type="entry name" value="Fdx_antiC-bd_sf"/>
</dbReference>
<reference evidence="15 16" key="1">
    <citation type="journal article" date="2020" name="bioRxiv">
        <title>Metabolic contributions of an alphaproteobacterial endosymbiont in the apicomplexan Cardiosporidium cionae.</title>
        <authorList>
            <person name="Hunter E.S."/>
            <person name="Paight C.J."/>
            <person name="Lane C.E."/>
        </authorList>
    </citation>
    <scope>NUCLEOTIDE SEQUENCE [LARGE SCALE GENOMIC DNA]</scope>
    <source>
        <strain evidence="15">ESH_2018</strain>
    </source>
</reference>
<dbReference type="SUPFAM" id="SSF55681">
    <property type="entry name" value="Class II aaRS and biotin synthetases"/>
    <property type="match status" value="1"/>
</dbReference>
<evidence type="ECO:0000256" key="6">
    <source>
        <dbReference type="ARBA" id="ARBA00022840"/>
    </source>
</evidence>
<gene>
    <name evidence="15" type="ORF">IE077_004355</name>
</gene>
<evidence type="ECO:0000256" key="3">
    <source>
        <dbReference type="ARBA" id="ARBA00012814"/>
    </source>
</evidence>
<evidence type="ECO:0000259" key="13">
    <source>
        <dbReference type="PROSITE" id="PS50862"/>
    </source>
</evidence>
<comment type="similarity">
    <text evidence="2">Belongs to the class-II aminoacyl-tRNA synthetase family.</text>
</comment>
<dbReference type="Gene3D" id="3.30.930.10">
    <property type="entry name" value="Bira Bifunctional Protein, Domain 2"/>
    <property type="match status" value="1"/>
</dbReference>
<dbReference type="SUPFAM" id="SSF54991">
    <property type="entry name" value="Anticodon-binding domain of PheRS"/>
    <property type="match status" value="1"/>
</dbReference>
<dbReference type="PROSITE" id="PS50862">
    <property type="entry name" value="AA_TRNA_LIGASE_II"/>
    <property type="match status" value="1"/>
</dbReference>
<keyword evidence="5" id="KW-0547">Nucleotide-binding</keyword>
<evidence type="ECO:0000256" key="8">
    <source>
        <dbReference type="ARBA" id="ARBA00022946"/>
    </source>
</evidence>
<dbReference type="InterPro" id="IPR045864">
    <property type="entry name" value="aa-tRNA-synth_II/BPL/LPL"/>
</dbReference>
<keyword evidence="10" id="KW-0030">Aminoacyl-tRNA synthetase</keyword>
<keyword evidence="8" id="KW-0809">Transit peptide</keyword>
<keyword evidence="9" id="KW-0496">Mitochondrion</keyword>
<dbReference type="Gene3D" id="3.30.70.380">
    <property type="entry name" value="Ferrodoxin-fold anticodon-binding domain"/>
    <property type="match status" value="1"/>
</dbReference>
<keyword evidence="6" id="KW-0067">ATP-binding</keyword>
<proteinExistence type="inferred from homology"/>
<comment type="caution">
    <text evidence="15">The sequence shown here is derived from an EMBL/GenBank/DDBJ whole genome shotgun (WGS) entry which is preliminary data.</text>
</comment>
<comment type="subcellular location">
    <subcellularLocation>
        <location evidence="1">Mitochondrion matrix</location>
    </subcellularLocation>
</comment>
<evidence type="ECO:0000256" key="9">
    <source>
        <dbReference type="ARBA" id="ARBA00023128"/>
    </source>
</evidence>
<evidence type="ECO:0000256" key="5">
    <source>
        <dbReference type="ARBA" id="ARBA00022741"/>
    </source>
</evidence>
<evidence type="ECO:0000313" key="16">
    <source>
        <dbReference type="Proteomes" id="UP000823046"/>
    </source>
</evidence>
<dbReference type="EMBL" id="JADAQX010000194">
    <property type="protein sequence ID" value="KAF8821327.1"/>
    <property type="molecule type" value="Genomic_DNA"/>
</dbReference>
<sequence length="516" mass="60145">MWIITKSAANLNGVYLRKSIYCFLWPLWVLSQRVFSTISSPPYQETISLSRSRLSFYRMTPFSMAPLSVKSFIHACDSLLTKRTVLARCQNTPFSKAFPLVFLPSNSYYPYLNFQSTRTVTTIKSCPKSVPVSLWEKLHLQLHKNPQHPIGIIKQKLIQYFESELPLRFPELLPTFTFDSFVNFPLIIPSSQNFDDLLISEDHVSRLSSETFYADDLQHFVIRTQSTAHQPELLRKGYKAAIWSTVVARKDEIDFLHYPIFHQFDGYHIWDSSSLPTASKLNLFFSKQLHWNINEKTNPFNSNKKNAVVLHLQCILEGLIDYMFGKDCPRRWDYAPTFPFTLPSLEMEIYHNGSWVEILGAGAIKQEILQSCGIQSHQGWAFGMGIERMAMILFEIPDIRLFWAKDSRFHEQFTDGKIKRFVPYSKHPPVFKDVAFWVPADFEKNSLYQLFRESAGDILESVKVIDVYHHPTDNRLSLCYRLIFRSFERTLTNEEINILHRNLINKAVQQLGLVER</sequence>
<keyword evidence="16" id="KW-1185">Reference proteome</keyword>
<evidence type="ECO:0000256" key="4">
    <source>
        <dbReference type="ARBA" id="ARBA00022598"/>
    </source>
</evidence>
<dbReference type="Pfam" id="PF03147">
    <property type="entry name" value="FDX-ACB"/>
    <property type="match status" value="1"/>
</dbReference>
<dbReference type="PROSITE" id="PS51447">
    <property type="entry name" value="FDX_ACB"/>
    <property type="match status" value="1"/>
</dbReference>
<dbReference type="InterPro" id="IPR005121">
    <property type="entry name" value="Fdx_antiC-bd"/>
</dbReference>
<evidence type="ECO:0000313" key="15">
    <source>
        <dbReference type="EMBL" id="KAF8821327.1"/>
    </source>
</evidence>
<dbReference type="PANTHER" id="PTHR11538:SF41">
    <property type="entry name" value="PHENYLALANINE--TRNA LIGASE, MITOCHONDRIAL"/>
    <property type="match status" value="1"/>
</dbReference>
<keyword evidence="7" id="KW-0648">Protein biosynthesis</keyword>